<feature type="region of interest" description="Disordered" evidence="1">
    <location>
        <begin position="1"/>
        <end position="87"/>
    </location>
</feature>
<organism evidence="2 3">
    <name type="scientific">Staurois parvus</name>
    <dbReference type="NCBI Taxonomy" id="386267"/>
    <lineage>
        <taxon>Eukaryota</taxon>
        <taxon>Metazoa</taxon>
        <taxon>Chordata</taxon>
        <taxon>Craniata</taxon>
        <taxon>Vertebrata</taxon>
        <taxon>Euteleostomi</taxon>
        <taxon>Amphibia</taxon>
        <taxon>Batrachia</taxon>
        <taxon>Anura</taxon>
        <taxon>Neobatrachia</taxon>
        <taxon>Ranoidea</taxon>
        <taxon>Ranidae</taxon>
        <taxon>Staurois</taxon>
    </lineage>
</organism>
<dbReference type="EMBL" id="CATNWA010014567">
    <property type="protein sequence ID" value="CAI9573443.1"/>
    <property type="molecule type" value="Genomic_DNA"/>
</dbReference>
<keyword evidence="3" id="KW-1185">Reference proteome</keyword>
<evidence type="ECO:0000313" key="2">
    <source>
        <dbReference type="EMBL" id="CAI9573443.1"/>
    </source>
</evidence>
<gene>
    <name evidence="2" type="ORF">SPARVUS_LOCUS7700461</name>
</gene>
<evidence type="ECO:0000313" key="3">
    <source>
        <dbReference type="Proteomes" id="UP001162483"/>
    </source>
</evidence>
<protein>
    <submittedName>
        <fullName evidence="2">Uncharacterized protein</fullName>
    </submittedName>
</protein>
<evidence type="ECO:0000256" key="1">
    <source>
        <dbReference type="SAM" id="MobiDB-lite"/>
    </source>
</evidence>
<accession>A0ABN9DLG8</accession>
<sequence length="87" mass="9811">MEAIQHPMNKMEPTSSVRRPESWHMAECGDGDSSNGRPYRTHDTHSGPGSSMRRRVQGPMTDYRPGSSMSRYGAHRPRLKSGSRQQP</sequence>
<name>A0ABN9DLG8_9NEOB</name>
<proteinExistence type="predicted"/>
<dbReference type="Proteomes" id="UP001162483">
    <property type="component" value="Unassembled WGS sequence"/>
</dbReference>
<reference evidence="2" key="1">
    <citation type="submission" date="2023-05" db="EMBL/GenBank/DDBJ databases">
        <authorList>
            <person name="Stuckert A."/>
        </authorList>
    </citation>
    <scope>NUCLEOTIDE SEQUENCE</scope>
</reference>
<comment type="caution">
    <text evidence="2">The sequence shown here is derived from an EMBL/GenBank/DDBJ whole genome shotgun (WGS) entry which is preliminary data.</text>
</comment>